<comment type="caution">
    <text evidence="1">The sequence shown here is derived from an EMBL/GenBank/DDBJ whole genome shotgun (WGS) entry which is preliminary data.</text>
</comment>
<name>A0A0F9JJN4_9ZZZZ</name>
<dbReference type="AlphaFoldDB" id="A0A0F9JJN4"/>
<reference evidence="1" key="1">
    <citation type="journal article" date="2015" name="Nature">
        <title>Complex archaea that bridge the gap between prokaryotes and eukaryotes.</title>
        <authorList>
            <person name="Spang A."/>
            <person name="Saw J.H."/>
            <person name="Jorgensen S.L."/>
            <person name="Zaremba-Niedzwiedzka K."/>
            <person name="Martijn J."/>
            <person name="Lind A.E."/>
            <person name="van Eijk R."/>
            <person name="Schleper C."/>
            <person name="Guy L."/>
            <person name="Ettema T.J."/>
        </authorList>
    </citation>
    <scope>NUCLEOTIDE SEQUENCE</scope>
</reference>
<proteinExistence type="predicted"/>
<accession>A0A0F9JJN4</accession>
<organism evidence="1">
    <name type="scientific">marine sediment metagenome</name>
    <dbReference type="NCBI Taxonomy" id="412755"/>
    <lineage>
        <taxon>unclassified sequences</taxon>
        <taxon>metagenomes</taxon>
        <taxon>ecological metagenomes</taxon>
    </lineage>
</organism>
<sequence>MSDELYTPPTTDLVPVEDGRLEKLVSESDLDSTKAAVLLENFRDYFQIASEWEVKARAIVVTDAGQKAEMDMARVGRLFLREKRLAVEKTRKSLKEQALREGKAIDGIANVLKAVIVPIEQYLGEQENFVKIQAAAEVERVAAEMVAKAEADRLAAEEAERVEQERIRLENIRLEKRPIRRRLSGRRLRRSESLR</sequence>
<evidence type="ECO:0000313" key="1">
    <source>
        <dbReference type="EMBL" id="KKL99192.1"/>
    </source>
</evidence>
<dbReference type="EMBL" id="LAZR01017733">
    <property type="protein sequence ID" value="KKL99192.1"/>
    <property type="molecule type" value="Genomic_DNA"/>
</dbReference>
<protein>
    <submittedName>
        <fullName evidence="1">Uncharacterized protein</fullName>
    </submittedName>
</protein>
<gene>
    <name evidence="1" type="ORF">LCGC14_1816910</name>
</gene>